<evidence type="ECO:0000259" key="2">
    <source>
        <dbReference type="Pfam" id="PF00144"/>
    </source>
</evidence>
<feature type="compositionally biased region" description="Basic and acidic residues" evidence="1">
    <location>
        <begin position="240"/>
        <end position="249"/>
    </location>
</feature>
<organism evidence="3 4">
    <name type="scientific">Methylobacterium mesophilicum SR1.6/6</name>
    <dbReference type="NCBI Taxonomy" id="908290"/>
    <lineage>
        <taxon>Bacteria</taxon>
        <taxon>Pseudomonadati</taxon>
        <taxon>Pseudomonadota</taxon>
        <taxon>Alphaproteobacteria</taxon>
        <taxon>Hyphomicrobiales</taxon>
        <taxon>Methylobacteriaceae</taxon>
        <taxon>Methylobacterium</taxon>
    </lineage>
</organism>
<proteinExistence type="predicted"/>
<dbReference type="InterPro" id="IPR050789">
    <property type="entry name" value="Diverse_Enzym_Activities"/>
</dbReference>
<dbReference type="Pfam" id="PF00144">
    <property type="entry name" value="Beta-lactamase"/>
    <property type="match status" value="1"/>
</dbReference>
<dbReference type="Proteomes" id="UP000012488">
    <property type="component" value="Chromosome"/>
</dbReference>
<evidence type="ECO:0000256" key="1">
    <source>
        <dbReference type="SAM" id="MobiDB-lite"/>
    </source>
</evidence>
<dbReference type="InterPro" id="IPR001466">
    <property type="entry name" value="Beta-lactam-related"/>
</dbReference>
<dbReference type="PANTHER" id="PTHR43283">
    <property type="entry name" value="BETA-LACTAMASE-RELATED"/>
    <property type="match status" value="1"/>
</dbReference>
<reference evidence="3 4" key="1">
    <citation type="journal article" date="2012" name="Genet. Mol. Biol.">
        <title>Analysis of 16S rRNA and mxaF genes revealing insights into Methylobacterium niche-specific plant association.</title>
        <authorList>
            <person name="Dourado M.N."/>
            <person name="Andreote F.D."/>
            <person name="Dini-Andreote F."/>
            <person name="Conti R."/>
            <person name="Araujo J.M."/>
            <person name="Araujo W.L."/>
        </authorList>
    </citation>
    <scope>NUCLEOTIDE SEQUENCE [LARGE SCALE GENOMIC DNA]</scope>
    <source>
        <strain evidence="3 4">SR1.6/6</strain>
    </source>
</reference>
<dbReference type="SUPFAM" id="SSF56601">
    <property type="entry name" value="beta-lactamase/transpeptidase-like"/>
    <property type="match status" value="1"/>
</dbReference>
<dbReference type="InterPro" id="IPR012338">
    <property type="entry name" value="Beta-lactam/transpept-like"/>
</dbReference>
<dbReference type="EMBL" id="CP043538">
    <property type="protein sequence ID" value="QGY05982.1"/>
    <property type="molecule type" value="Genomic_DNA"/>
</dbReference>
<dbReference type="PANTHER" id="PTHR43283:SF3">
    <property type="entry name" value="BETA-LACTAMASE FAMILY PROTEIN (AFU_ORTHOLOGUE AFUA_5G07500)"/>
    <property type="match status" value="1"/>
</dbReference>
<dbReference type="Gene3D" id="3.40.710.10">
    <property type="entry name" value="DD-peptidase/beta-lactamase superfamily"/>
    <property type="match status" value="1"/>
</dbReference>
<evidence type="ECO:0000313" key="4">
    <source>
        <dbReference type="Proteomes" id="UP000012488"/>
    </source>
</evidence>
<dbReference type="KEGG" id="mmes:MMSR116_02400"/>
<dbReference type="OrthoDB" id="9808046at2"/>
<evidence type="ECO:0000313" key="3">
    <source>
        <dbReference type="EMBL" id="QGY05982.1"/>
    </source>
</evidence>
<accession>A0A6B9FVK8</accession>
<feature type="domain" description="Beta-lactamase-related" evidence="2">
    <location>
        <begin position="21"/>
        <end position="375"/>
    </location>
</feature>
<sequence>MPNAPVFSLPRLDRLGDRLVADVASGAIAGVDLLVGDTDGDIWRRTVGFQDSVAGIALEPDALWRIYSMTKVVVSVAALVLAEHGALRLDQPVADFIPAFGRLGVLDPEGSVAPPQTAPTVQDLLRHTAGIAYGYLGDGPTRRAYEADGLLAEDLDNEAFAARIARLPLEHEPGTVWHYSHATDVLGRVLEVAGGADLQGVLDATLLTPLGLADTRFRIPTAWASRVAEPLPQAPGQRPAFHDPTEPRRSQRGNGGLVSSTADYARFLRMLLAGGALDGVRILAPASVRLMTSDHLGTAIAKGAYYPPGPGYGFGLGVAVRLAAGEAPVPGSVGDWFWSGVGGTYFWVDPAAGFFALLMMQTSSAAQRQHYRTLARAMVYAALDVA</sequence>
<name>A0A6B9FVK8_9HYPH</name>
<gene>
    <name evidence="3" type="ORF">MMSR116_02400</name>
</gene>
<feature type="region of interest" description="Disordered" evidence="1">
    <location>
        <begin position="228"/>
        <end position="257"/>
    </location>
</feature>
<dbReference type="AlphaFoldDB" id="A0A6B9FVK8"/>
<protein>
    <submittedName>
        <fullName evidence="3">Beta-lactamase family protein</fullName>
    </submittedName>
</protein>
<reference evidence="3 4" key="2">
    <citation type="journal article" date="2013" name="Genome Announc.">
        <title>Draft Genome Sequence of Methylobacterium mesophilicum Strain SR1.6/6, Isolated from Citrus sinensis.</title>
        <authorList>
            <person name="Marinho Almeida D."/>
            <person name="Dini-Andreote F."/>
            <person name="Camargo Neves A.A."/>
            <person name="Juca Ramos R.T."/>
            <person name="Andreote F.D."/>
            <person name="Carneiro A.R."/>
            <person name="Oliveira de Souza Lima A."/>
            <person name="Caracciolo Gomes de Sa P.H."/>
            <person name="Ribeiro Barbosa M.S."/>
            <person name="Araujo W.L."/>
            <person name="Silva A."/>
        </authorList>
    </citation>
    <scope>NUCLEOTIDE SEQUENCE [LARGE SCALE GENOMIC DNA]</scope>
    <source>
        <strain evidence="3 4">SR1.6/6</strain>
    </source>
</reference>